<sequence length="340" mass="38356">MEKDDYLTKPNSNAEIYRNMTVGERASVLDKHLQFIAVYNDKKAILGGSNLTDRYWTGTIWYFDDAADGELERNKSFTATQTESTLSDAAFIEEYKFVVAEDGGIVKVLCVVQPPETWAVALQCVGYTCKHDDSVTSLSVFEDKNYFVSGGMDRCLKVWETSTLMVEYTYQLAHTAIITSVDVLSKSNSVFMSTSLDSEAVLWDVRTPKPARRLYKNDDGNGLTAVACNPLKEHEVAIGGEDGYVFLGDTRKPEELVYKSLEFPRAIHRLKYHHKRNNWLAGCCNDTMVKVLDTSQELSVLFKDANSHTDMVRGLAWCKDELLTCSWDSTVQRHSLTLDN</sequence>
<dbReference type="GO" id="GO:0007309">
    <property type="term" value="P:oocyte axis specification"/>
    <property type="evidence" value="ECO:0007669"/>
    <property type="project" value="TreeGrafter"/>
</dbReference>
<dbReference type="EMBL" id="GBYB01014079">
    <property type="protein sequence ID" value="JAG83846.1"/>
    <property type="molecule type" value="Transcribed_RNA"/>
</dbReference>
<dbReference type="EMBL" id="GBYB01014081">
    <property type="protein sequence ID" value="JAG83848.1"/>
    <property type="molecule type" value="Transcribed_RNA"/>
</dbReference>
<evidence type="ECO:0000256" key="2">
    <source>
        <dbReference type="ARBA" id="ARBA00022490"/>
    </source>
</evidence>
<evidence type="ECO:0000313" key="6">
    <source>
        <dbReference type="EMBL" id="JAG83847.1"/>
    </source>
</evidence>
<dbReference type="Pfam" id="PF00400">
    <property type="entry name" value="WD40"/>
    <property type="match status" value="2"/>
</dbReference>
<gene>
    <name evidence="5" type="primary">WDR77_1</name>
    <name evidence="9" type="synonym">LOC105269909</name>
    <name evidence="7" type="synonym">WDR77_0</name>
    <name evidence="4" type="synonym">WDR77_2</name>
    <name evidence="6" type="synonym">WDR77_3</name>
    <name evidence="4" type="ORF">g.41277</name>
    <name evidence="5" type="ORF">g.41284</name>
    <name evidence="6" type="ORF">g.41287</name>
    <name evidence="7" type="ORF">g.41292</name>
</gene>
<evidence type="ECO:0000313" key="9">
    <source>
        <dbReference type="RefSeq" id="XP_011308811.1"/>
    </source>
</evidence>
<reference evidence="5" key="1">
    <citation type="submission" date="2015-01" db="EMBL/GenBank/DDBJ databases">
        <title>Transcriptome Assembly of Fopius arisanus.</title>
        <authorList>
            <person name="Geib S."/>
        </authorList>
    </citation>
    <scope>NUCLEOTIDE SEQUENCE</scope>
</reference>
<dbReference type="PANTHER" id="PTHR46853:SF1">
    <property type="entry name" value="METHYLOSOME PROTEIN 50"/>
    <property type="match status" value="1"/>
</dbReference>
<evidence type="ECO:0000313" key="7">
    <source>
        <dbReference type="EMBL" id="JAG83848.1"/>
    </source>
</evidence>
<accession>A0A0C9RBX1</accession>
<evidence type="ECO:0000313" key="8">
    <source>
        <dbReference type="Proteomes" id="UP000694866"/>
    </source>
</evidence>
<dbReference type="SMART" id="SM00320">
    <property type="entry name" value="WD40"/>
    <property type="match status" value="5"/>
</dbReference>
<comment type="subcellular location">
    <subcellularLocation>
        <location evidence="1">Cytoplasm</location>
    </subcellularLocation>
</comment>
<dbReference type="GeneID" id="105269909"/>
<dbReference type="KEGG" id="fas:105269909"/>
<dbReference type="InterPro" id="IPR001680">
    <property type="entry name" value="WD40_rpt"/>
</dbReference>
<dbReference type="AlphaFoldDB" id="A0A0C9RBX1"/>
<keyword evidence="3" id="KW-0853">WD repeat</keyword>
<feature type="repeat" description="WD" evidence="3">
    <location>
        <begin position="128"/>
        <end position="169"/>
    </location>
</feature>
<keyword evidence="2" id="KW-0963">Cytoplasm</keyword>
<dbReference type="InterPro" id="IPR052139">
    <property type="entry name" value="Methylosome_Comp_WDR77"/>
</dbReference>
<dbReference type="PROSITE" id="PS50082">
    <property type="entry name" value="WD_REPEATS_2"/>
    <property type="match status" value="2"/>
</dbReference>
<evidence type="ECO:0000313" key="5">
    <source>
        <dbReference type="EMBL" id="JAG83846.1"/>
    </source>
</evidence>
<dbReference type="RefSeq" id="XP_011308811.1">
    <property type="nucleotide sequence ID" value="XM_011310509.1"/>
</dbReference>
<dbReference type="GO" id="GO:0034709">
    <property type="term" value="C:methylosome"/>
    <property type="evidence" value="ECO:0007669"/>
    <property type="project" value="TreeGrafter"/>
</dbReference>
<proteinExistence type="predicted"/>
<dbReference type="EMBL" id="GBYB01014078">
    <property type="protein sequence ID" value="JAG83845.1"/>
    <property type="molecule type" value="Transcribed_RNA"/>
</dbReference>
<dbReference type="PANTHER" id="PTHR46853">
    <property type="entry name" value="METHYLOSOME PROTEIN 50"/>
    <property type="match status" value="1"/>
</dbReference>
<dbReference type="OrthoDB" id="10260946at2759"/>
<dbReference type="InterPro" id="IPR015943">
    <property type="entry name" value="WD40/YVTN_repeat-like_dom_sf"/>
</dbReference>
<dbReference type="PROSITE" id="PS50294">
    <property type="entry name" value="WD_REPEATS_REGION"/>
    <property type="match status" value="1"/>
</dbReference>
<evidence type="ECO:0000256" key="1">
    <source>
        <dbReference type="ARBA" id="ARBA00004496"/>
    </source>
</evidence>
<protein>
    <submittedName>
        <fullName evidence="9">Methylosome protein 50-like</fullName>
    </submittedName>
    <submittedName>
        <fullName evidence="7">WDR77_0 protein</fullName>
    </submittedName>
    <submittedName>
        <fullName evidence="5">WDR77_1 protein</fullName>
    </submittedName>
    <submittedName>
        <fullName evidence="4">WDR77_2 protein</fullName>
    </submittedName>
    <submittedName>
        <fullName evidence="6">WDR77_3 protein</fullName>
    </submittedName>
</protein>
<name>A0A0C9RBX1_9HYME</name>
<dbReference type="SUPFAM" id="SSF50978">
    <property type="entry name" value="WD40 repeat-like"/>
    <property type="match status" value="1"/>
</dbReference>
<feature type="repeat" description="WD" evidence="3">
    <location>
        <begin position="171"/>
        <end position="213"/>
    </location>
</feature>
<keyword evidence="8" id="KW-1185">Reference proteome</keyword>
<dbReference type="InterPro" id="IPR036322">
    <property type="entry name" value="WD40_repeat_dom_sf"/>
</dbReference>
<evidence type="ECO:0000256" key="3">
    <source>
        <dbReference type="PROSITE-ProRule" id="PRU00221"/>
    </source>
</evidence>
<reference evidence="9" key="2">
    <citation type="submission" date="2025-04" db="UniProtKB">
        <authorList>
            <consortium name="RefSeq"/>
        </authorList>
    </citation>
    <scope>IDENTIFICATION</scope>
    <source>
        <strain evidence="9">USDA-PBARC FA_bdor</strain>
        <tissue evidence="9">Whole organism</tissue>
    </source>
</reference>
<dbReference type="Proteomes" id="UP000694866">
    <property type="component" value="Unplaced"/>
</dbReference>
<dbReference type="EMBL" id="GBYB01014080">
    <property type="protein sequence ID" value="JAG83847.1"/>
    <property type="molecule type" value="Transcribed_RNA"/>
</dbReference>
<evidence type="ECO:0000313" key="4">
    <source>
        <dbReference type="EMBL" id="JAG83845.1"/>
    </source>
</evidence>
<dbReference type="Gene3D" id="2.130.10.10">
    <property type="entry name" value="YVTN repeat-like/Quinoprotein amine dehydrogenase"/>
    <property type="match status" value="1"/>
</dbReference>
<organism evidence="5">
    <name type="scientific">Fopius arisanus</name>
    <dbReference type="NCBI Taxonomy" id="64838"/>
    <lineage>
        <taxon>Eukaryota</taxon>
        <taxon>Metazoa</taxon>
        <taxon>Ecdysozoa</taxon>
        <taxon>Arthropoda</taxon>
        <taxon>Hexapoda</taxon>
        <taxon>Insecta</taxon>
        <taxon>Pterygota</taxon>
        <taxon>Neoptera</taxon>
        <taxon>Endopterygota</taxon>
        <taxon>Hymenoptera</taxon>
        <taxon>Apocrita</taxon>
        <taxon>Ichneumonoidea</taxon>
        <taxon>Braconidae</taxon>
        <taxon>Opiinae</taxon>
        <taxon>Fopius</taxon>
    </lineage>
</organism>
<accession>A0A9R1TGW1</accession>